<dbReference type="EMBL" id="VJMZ01000003">
    <property type="protein sequence ID" value="TRM08800.1"/>
    <property type="molecule type" value="Genomic_DNA"/>
</dbReference>
<dbReference type="RefSeq" id="WP_142791790.1">
    <property type="nucleotide sequence ID" value="NZ_VJMZ01000001.1"/>
</dbReference>
<evidence type="ECO:0000313" key="2">
    <source>
        <dbReference type="EMBL" id="TRM08800.1"/>
    </source>
</evidence>
<dbReference type="EMBL" id="VJMZ01000001">
    <property type="protein sequence ID" value="TRM12874.1"/>
    <property type="molecule type" value="Genomic_DNA"/>
</dbReference>
<dbReference type="AlphaFoldDB" id="A0A549YA90"/>
<gene>
    <name evidence="3" type="ORF">FH966_14815</name>
    <name evidence="1" type="ORF">FH966_16480</name>
    <name evidence="2" type="ORF">FH966_16630</name>
</gene>
<reference evidence="2 4" key="1">
    <citation type="submission" date="2019-07" db="EMBL/GenBank/DDBJ databases">
        <title>Genomic analysis of Lentibacillus sp. NKC851-2.</title>
        <authorList>
            <person name="Oh Y.J."/>
        </authorList>
    </citation>
    <scope>NUCLEOTIDE SEQUENCE [LARGE SCALE GENOMIC DNA]</scope>
    <source>
        <strain evidence="2 4">NKC851-2</strain>
    </source>
</reference>
<accession>A0A549YA90</accession>
<sequence>MKNVTNLEKKQVLRQIVDDLQERGLQIDYASTFFFTVNTKNAAEMQGKNAEIAGNEKGSKCANTYRH</sequence>
<organism evidence="2 4">
    <name type="scientific">Lentibacillus cibarius</name>
    <dbReference type="NCBI Taxonomy" id="2583219"/>
    <lineage>
        <taxon>Bacteria</taxon>
        <taxon>Bacillati</taxon>
        <taxon>Bacillota</taxon>
        <taxon>Bacilli</taxon>
        <taxon>Bacillales</taxon>
        <taxon>Bacillaceae</taxon>
        <taxon>Lentibacillus</taxon>
    </lineage>
</organism>
<protein>
    <submittedName>
        <fullName evidence="2">Uncharacterized protein</fullName>
    </submittedName>
</protein>
<evidence type="ECO:0000313" key="4">
    <source>
        <dbReference type="Proteomes" id="UP000319280"/>
    </source>
</evidence>
<evidence type="ECO:0000313" key="1">
    <source>
        <dbReference type="EMBL" id="TRM08772.1"/>
    </source>
</evidence>
<comment type="caution">
    <text evidence="2">The sequence shown here is derived from an EMBL/GenBank/DDBJ whole genome shotgun (WGS) entry which is preliminary data.</text>
</comment>
<dbReference type="EMBL" id="VJMZ01000003">
    <property type="protein sequence ID" value="TRM08772.1"/>
    <property type="molecule type" value="Genomic_DNA"/>
</dbReference>
<name>A0A549YA90_9BACI</name>
<dbReference type="Proteomes" id="UP000319280">
    <property type="component" value="Unassembled WGS sequence"/>
</dbReference>
<keyword evidence="4" id="KW-1185">Reference proteome</keyword>
<proteinExistence type="predicted"/>
<evidence type="ECO:0000313" key="3">
    <source>
        <dbReference type="EMBL" id="TRM12874.1"/>
    </source>
</evidence>